<dbReference type="Proteomes" id="UP000094527">
    <property type="component" value="Unassembled WGS sequence"/>
</dbReference>
<proteinExistence type="predicted"/>
<feature type="transmembrane region" description="Helical" evidence="1">
    <location>
        <begin position="12"/>
        <end position="31"/>
    </location>
</feature>
<accession>A0A1D2MTU2</accession>
<feature type="transmembrane region" description="Helical" evidence="1">
    <location>
        <begin position="97"/>
        <end position="119"/>
    </location>
</feature>
<evidence type="ECO:0000313" key="2">
    <source>
        <dbReference type="EMBL" id="ODM96352.1"/>
    </source>
</evidence>
<sequence length="158" mass="17432">MVCCCVSLRIGAMVIGTLGIIASVGKILAIVSDLASRIYTHLKSANRQRLFQITREGLLDFGAIAFELFLHVINVICGSLLVYIVKNDFWCPISATCIHSFATISAFFGVTGVASWVGINLSVDTTAYEFLVFVFGLYLIYGGYCGHQELMKEFRTQR</sequence>
<dbReference type="AlphaFoldDB" id="A0A1D2MTU2"/>
<keyword evidence="1" id="KW-0472">Membrane</keyword>
<dbReference type="EMBL" id="LJIJ01000547">
    <property type="protein sequence ID" value="ODM96352.1"/>
    <property type="molecule type" value="Genomic_DNA"/>
</dbReference>
<feature type="transmembrane region" description="Helical" evidence="1">
    <location>
        <begin position="125"/>
        <end position="145"/>
    </location>
</feature>
<organism evidence="2 3">
    <name type="scientific">Orchesella cincta</name>
    <name type="common">Springtail</name>
    <name type="synonym">Podura cincta</name>
    <dbReference type="NCBI Taxonomy" id="48709"/>
    <lineage>
        <taxon>Eukaryota</taxon>
        <taxon>Metazoa</taxon>
        <taxon>Ecdysozoa</taxon>
        <taxon>Arthropoda</taxon>
        <taxon>Hexapoda</taxon>
        <taxon>Collembola</taxon>
        <taxon>Entomobryomorpha</taxon>
        <taxon>Entomobryoidea</taxon>
        <taxon>Orchesellidae</taxon>
        <taxon>Orchesellinae</taxon>
        <taxon>Orchesella</taxon>
    </lineage>
</organism>
<name>A0A1D2MTU2_ORCCI</name>
<evidence type="ECO:0000313" key="3">
    <source>
        <dbReference type="Proteomes" id="UP000094527"/>
    </source>
</evidence>
<protein>
    <submittedName>
        <fullName evidence="2">Uncharacterized protein</fullName>
    </submittedName>
</protein>
<keyword evidence="3" id="KW-1185">Reference proteome</keyword>
<feature type="transmembrane region" description="Helical" evidence="1">
    <location>
        <begin position="61"/>
        <end position="85"/>
    </location>
</feature>
<comment type="caution">
    <text evidence="2">The sequence shown here is derived from an EMBL/GenBank/DDBJ whole genome shotgun (WGS) entry which is preliminary data.</text>
</comment>
<keyword evidence="1" id="KW-0812">Transmembrane</keyword>
<keyword evidence="1" id="KW-1133">Transmembrane helix</keyword>
<gene>
    <name evidence="2" type="ORF">Ocin01_10330</name>
</gene>
<evidence type="ECO:0000256" key="1">
    <source>
        <dbReference type="SAM" id="Phobius"/>
    </source>
</evidence>
<reference evidence="2 3" key="1">
    <citation type="journal article" date="2016" name="Genome Biol. Evol.">
        <title>Gene Family Evolution Reflects Adaptation to Soil Environmental Stressors in the Genome of the Collembolan Orchesella cincta.</title>
        <authorList>
            <person name="Faddeeva-Vakhrusheva A."/>
            <person name="Derks M.F."/>
            <person name="Anvar S.Y."/>
            <person name="Agamennone V."/>
            <person name="Suring W."/>
            <person name="Smit S."/>
            <person name="van Straalen N.M."/>
            <person name="Roelofs D."/>
        </authorList>
    </citation>
    <scope>NUCLEOTIDE SEQUENCE [LARGE SCALE GENOMIC DNA]</scope>
    <source>
        <tissue evidence="2">Mixed pool</tissue>
    </source>
</reference>